<dbReference type="PIRSF" id="PIRSF028983">
    <property type="entry name" value="BCP1"/>
    <property type="match status" value="1"/>
</dbReference>
<feature type="compositionally biased region" description="Basic and acidic residues" evidence="3">
    <location>
        <begin position="8"/>
        <end position="23"/>
    </location>
</feature>
<keyword evidence="2" id="KW-0539">Nucleus</keyword>
<dbReference type="PANTHER" id="PTHR13261:SF0">
    <property type="entry name" value="BRCA2 AND CDKN1A-INTERACTING PROTEIN"/>
    <property type="match status" value="1"/>
</dbReference>
<accession>A0A9P6T3T0</accession>
<evidence type="ECO:0000313" key="5">
    <source>
        <dbReference type="Proteomes" id="UP000703661"/>
    </source>
</evidence>
<feature type="compositionally biased region" description="Acidic residues" evidence="3">
    <location>
        <begin position="24"/>
        <end position="34"/>
    </location>
</feature>
<dbReference type="GO" id="GO:0015031">
    <property type="term" value="P:protein transport"/>
    <property type="evidence" value="ECO:0007669"/>
    <property type="project" value="UniProtKB-KW"/>
</dbReference>
<comment type="similarity">
    <text evidence="1 2">Belongs to the BCP1 family.</text>
</comment>
<feature type="region of interest" description="Disordered" evidence="3">
    <location>
        <begin position="1"/>
        <end position="34"/>
    </location>
</feature>
<reference evidence="4" key="1">
    <citation type="journal article" date="2020" name="Fungal Divers.">
        <title>Resolving the Mortierellaceae phylogeny through synthesis of multi-gene phylogenetics and phylogenomics.</title>
        <authorList>
            <person name="Vandepol N."/>
            <person name="Liber J."/>
            <person name="Desiro A."/>
            <person name="Na H."/>
            <person name="Kennedy M."/>
            <person name="Barry K."/>
            <person name="Grigoriev I.V."/>
            <person name="Miller A.N."/>
            <person name="O'Donnell K."/>
            <person name="Stajich J.E."/>
            <person name="Bonito G."/>
        </authorList>
    </citation>
    <scope>NUCLEOTIDE SEQUENCE</scope>
    <source>
        <strain evidence="4">NRRL 2769</strain>
    </source>
</reference>
<sequence length="322" mass="36330">MSKRKATEKREPEDVEMASHDDDGSNDDSGSDGDLEDIINVDFEFFDPKEDDFHAVKNLLGQYFASDSILFGLSELSELIVSQPNVGTTIKVNGADSDPYSILTVLNMNQHLYNIHKVAAPSTSSGATSAQASSQQVATKPSQVMTQIRDYIFTKSKQNEKLHAKLKDLLSLPSKKEVGLILSERFINMPVETSPPMWRMMLEEVKGAVDQGLPFNFEYYLLLSPTYHEVAPKIDLEEDTPKPIKKKTKVTDSATFFFHPEEEMLQQYAEFTQDFKLTTPTTVAESKSTFEDYGIAPARRMMLIHKDKIPEVVQLMTNNSQW</sequence>
<dbReference type="GO" id="GO:0005634">
    <property type="term" value="C:nucleus"/>
    <property type="evidence" value="ECO:0007669"/>
    <property type="project" value="UniProtKB-SubCell"/>
</dbReference>
<comment type="function">
    <text evidence="2">Involved in nuclear export, actin cytoskeleton organization and vesicular transport.</text>
</comment>
<dbReference type="EMBL" id="JAAAID010000073">
    <property type="protein sequence ID" value="KAG0023084.1"/>
    <property type="molecule type" value="Genomic_DNA"/>
</dbReference>
<dbReference type="PANTHER" id="PTHR13261">
    <property type="entry name" value="BRCA2 AND CDKN1A INTERACTING PROTEIN"/>
    <property type="match status" value="1"/>
</dbReference>
<gene>
    <name evidence="4" type="primary">BCP1</name>
    <name evidence="4" type="ORF">BGZ80_010464</name>
</gene>
<keyword evidence="2" id="KW-0813">Transport</keyword>
<protein>
    <recommendedName>
        <fullName evidence="2">Protein BCP1</fullName>
    </recommendedName>
</protein>
<dbReference type="Pfam" id="PF13862">
    <property type="entry name" value="BCCIP"/>
    <property type="match status" value="2"/>
</dbReference>
<dbReference type="AlphaFoldDB" id="A0A9P6T3T0"/>
<name>A0A9P6T3T0_9FUNG</name>
<evidence type="ECO:0000256" key="2">
    <source>
        <dbReference type="PIRNR" id="PIRNR028983"/>
    </source>
</evidence>
<keyword evidence="2" id="KW-0653">Protein transport</keyword>
<dbReference type="Proteomes" id="UP000703661">
    <property type="component" value="Unassembled WGS sequence"/>
</dbReference>
<organism evidence="4 5">
    <name type="scientific">Entomortierella chlamydospora</name>
    <dbReference type="NCBI Taxonomy" id="101097"/>
    <lineage>
        <taxon>Eukaryota</taxon>
        <taxon>Fungi</taxon>
        <taxon>Fungi incertae sedis</taxon>
        <taxon>Mucoromycota</taxon>
        <taxon>Mortierellomycotina</taxon>
        <taxon>Mortierellomycetes</taxon>
        <taxon>Mortierellales</taxon>
        <taxon>Mortierellaceae</taxon>
        <taxon>Entomortierella</taxon>
    </lineage>
</organism>
<dbReference type="OrthoDB" id="27543at2759"/>
<comment type="subcellular location">
    <subcellularLocation>
        <location evidence="2">Nucleus</location>
    </subcellularLocation>
</comment>
<evidence type="ECO:0000313" key="4">
    <source>
        <dbReference type="EMBL" id="KAG0023084.1"/>
    </source>
</evidence>
<evidence type="ECO:0000256" key="1">
    <source>
        <dbReference type="ARBA" id="ARBA00006781"/>
    </source>
</evidence>
<dbReference type="InterPro" id="IPR025602">
    <property type="entry name" value="BCP1_family"/>
</dbReference>
<keyword evidence="5" id="KW-1185">Reference proteome</keyword>
<proteinExistence type="inferred from homology"/>
<comment type="caution">
    <text evidence="4">The sequence shown here is derived from an EMBL/GenBank/DDBJ whole genome shotgun (WGS) entry which is preliminary data.</text>
</comment>
<evidence type="ECO:0000256" key="3">
    <source>
        <dbReference type="SAM" id="MobiDB-lite"/>
    </source>
</evidence>